<dbReference type="RefSeq" id="WP_066786480.1">
    <property type="nucleotide sequence ID" value="NZ_LWQS01000049.1"/>
</dbReference>
<dbReference type="AlphaFoldDB" id="A0A178MB21"/>
<accession>A0A178MB21</accession>
<reference evidence="2 3" key="1">
    <citation type="submission" date="2016-04" db="EMBL/GenBank/DDBJ databases">
        <title>Chloroflexus islandicus sp. nov., a thermophilic filamentous anoxygenic phototrophic bacterium from geyser Strokkur (Iceland).</title>
        <authorList>
            <person name="Gaisin V.A."/>
            <person name="Kalashnikov A.M."/>
            <person name="Sukhacheva M.V."/>
            <person name="Grouzdev D.S."/>
            <person name="Ivanov T.M."/>
            <person name="Kuznetsov B."/>
            <person name="Gorlenko V.M."/>
        </authorList>
    </citation>
    <scope>NUCLEOTIDE SEQUENCE [LARGE SCALE GENOMIC DNA]</scope>
    <source>
        <strain evidence="3">isl-2</strain>
    </source>
</reference>
<sequence>MMTIFLLGLTALVGVTVVSAALPRPTPPPVVYLRAETPAEAGGGDLGFALIIFVVLALVVAMAV</sequence>
<evidence type="ECO:0000313" key="3">
    <source>
        <dbReference type="Proteomes" id="UP000078287"/>
    </source>
</evidence>
<name>A0A178MB21_9CHLR</name>
<gene>
    <name evidence="2" type="ORF">A6A03_01410</name>
</gene>
<evidence type="ECO:0000313" key="2">
    <source>
        <dbReference type="EMBL" id="OAN45949.1"/>
    </source>
</evidence>
<keyword evidence="1" id="KW-1133">Transmembrane helix</keyword>
<comment type="caution">
    <text evidence="2">The sequence shown here is derived from an EMBL/GenBank/DDBJ whole genome shotgun (WGS) entry which is preliminary data.</text>
</comment>
<feature type="transmembrane region" description="Helical" evidence="1">
    <location>
        <begin position="44"/>
        <end position="63"/>
    </location>
</feature>
<dbReference type="EMBL" id="LWQS01000049">
    <property type="protein sequence ID" value="OAN45949.1"/>
    <property type="molecule type" value="Genomic_DNA"/>
</dbReference>
<keyword evidence="1" id="KW-0472">Membrane</keyword>
<organism evidence="2 3">
    <name type="scientific">Chloroflexus islandicus</name>
    <dbReference type="NCBI Taxonomy" id="1707952"/>
    <lineage>
        <taxon>Bacteria</taxon>
        <taxon>Bacillati</taxon>
        <taxon>Chloroflexota</taxon>
        <taxon>Chloroflexia</taxon>
        <taxon>Chloroflexales</taxon>
        <taxon>Chloroflexineae</taxon>
        <taxon>Chloroflexaceae</taxon>
        <taxon>Chloroflexus</taxon>
    </lineage>
</organism>
<keyword evidence="1" id="KW-0812">Transmembrane</keyword>
<keyword evidence="3" id="KW-1185">Reference proteome</keyword>
<protein>
    <submittedName>
        <fullName evidence="2">Uncharacterized protein</fullName>
    </submittedName>
</protein>
<evidence type="ECO:0000256" key="1">
    <source>
        <dbReference type="SAM" id="Phobius"/>
    </source>
</evidence>
<proteinExistence type="predicted"/>
<dbReference type="Proteomes" id="UP000078287">
    <property type="component" value="Unassembled WGS sequence"/>
</dbReference>